<dbReference type="PANTHER" id="PTHR43775">
    <property type="entry name" value="FATTY ACID SYNTHASE"/>
    <property type="match status" value="1"/>
</dbReference>
<dbReference type="PROSITE" id="PS00012">
    <property type="entry name" value="PHOSPHOPANTETHEINE"/>
    <property type="match status" value="1"/>
</dbReference>
<dbReference type="InterPro" id="IPR020802">
    <property type="entry name" value="TesA-like"/>
</dbReference>
<dbReference type="Pfam" id="PF00109">
    <property type="entry name" value="ketoacyl-synt"/>
    <property type="match status" value="1"/>
</dbReference>
<evidence type="ECO:0000259" key="9">
    <source>
        <dbReference type="PROSITE" id="PS52019"/>
    </source>
</evidence>
<dbReference type="InterPro" id="IPR018201">
    <property type="entry name" value="Ketoacyl_synth_AS"/>
</dbReference>
<dbReference type="InterPro" id="IPR049900">
    <property type="entry name" value="PKS_mFAS_DH"/>
</dbReference>
<keyword evidence="2" id="KW-0597">Phosphoprotein</keyword>
<dbReference type="EMBL" id="JACCJC010000054">
    <property type="protein sequence ID" value="KAF6231777.1"/>
    <property type="molecule type" value="Genomic_DNA"/>
</dbReference>
<dbReference type="Gene3D" id="1.10.1200.10">
    <property type="entry name" value="ACP-like"/>
    <property type="match status" value="2"/>
</dbReference>
<dbReference type="Pfam" id="PF14765">
    <property type="entry name" value="PS-DH"/>
    <property type="match status" value="1"/>
</dbReference>
<keyword evidence="1" id="KW-0596">Phosphopantetheine</keyword>
<dbReference type="InterPro" id="IPR042104">
    <property type="entry name" value="PKS_dehydratase_sf"/>
</dbReference>
<evidence type="ECO:0000259" key="8">
    <source>
        <dbReference type="PROSITE" id="PS52004"/>
    </source>
</evidence>
<keyword evidence="11" id="KW-1185">Reference proteome</keyword>
<feature type="domain" description="Carrier" evidence="7">
    <location>
        <begin position="1842"/>
        <end position="1916"/>
    </location>
</feature>
<gene>
    <name evidence="10" type="ORF">HO173_010079</name>
</gene>
<feature type="domain" description="Ketosynthase family 3 (KS3)" evidence="8">
    <location>
        <begin position="413"/>
        <end position="846"/>
    </location>
</feature>
<dbReference type="SMART" id="SM00823">
    <property type="entry name" value="PKS_PP"/>
    <property type="match status" value="2"/>
</dbReference>
<dbReference type="SUPFAM" id="SSF53901">
    <property type="entry name" value="Thiolase-like"/>
    <property type="match status" value="1"/>
</dbReference>
<dbReference type="InterPro" id="IPR020806">
    <property type="entry name" value="PKS_PP-bd"/>
</dbReference>
<evidence type="ECO:0000256" key="2">
    <source>
        <dbReference type="ARBA" id="ARBA00022553"/>
    </source>
</evidence>
<dbReference type="SUPFAM" id="SSF53474">
    <property type="entry name" value="alpha/beta-Hydrolases"/>
    <property type="match status" value="1"/>
</dbReference>
<dbReference type="Gene3D" id="3.40.366.10">
    <property type="entry name" value="Malonyl-Coenzyme A Acyl Carrier Protein, domain 2"/>
    <property type="match status" value="2"/>
</dbReference>
<dbReference type="NCBIfam" id="TIGR04532">
    <property type="entry name" value="PT_fungal_PKS"/>
    <property type="match status" value="1"/>
</dbReference>
<dbReference type="PROSITE" id="PS52019">
    <property type="entry name" value="PKS_MFAS_DH"/>
    <property type="match status" value="1"/>
</dbReference>
<evidence type="ECO:0000313" key="10">
    <source>
        <dbReference type="EMBL" id="KAF6231777.1"/>
    </source>
</evidence>
<dbReference type="Pfam" id="PF02801">
    <property type="entry name" value="Ketoacyl-synt_C"/>
    <property type="match status" value="1"/>
</dbReference>
<dbReference type="Pfam" id="PF00975">
    <property type="entry name" value="Thioesterase"/>
    <property type="match status" value="1"/>
</dbReference>
<dbReference type="SUPFAM" id="SSF52151">
    <property type="entry name" value="FabD/lysophospholipase-like"/>
    <property type="match status" value="2"/>
</dbReference>
<accession>A0A8H6FNF9</accession>
<dbReference type="InterPro" id="IPR032088">
    <property type="entry name" value="SAT"/>
</dbReference>
<feature type="region of interest" description="C-terminal hotdog fold" evidence="5">
    <location>
        <begin position="1494"/>
        <end position="1641"/>
    </location>
</feature>
<feature type="region of interest" description="Disordered" evidence="6">
    <location>
        <begin position="1646"/>
        <end position="1709"/>
    </location>
</feature>
<dbReference type="InterPro" id="IPR049551">
    <property type="entry name" value="PKS_DH_C"/>
</dbReference>
<dbReference type="FunFam" id="3.40.366.10:FF:000002">
    <property type="entry name" value="Probable polyketide synthase 2"/>
    <property type="match status" value="1"/>
</dbReference>
<evidence type="ECO:0000256" key="6">
    <source>
        <dbReference type="SAM" id="MobiDB-lite"/>
    </source>
</evidence>
<dbReference type="RefSeq" id="XP_037161209.1">
    <property type="nucleotide sequence ID" value="XM_037311965.1"/>
</dbReference>
<dbReference type="InterPro" id="IPR036736">
    <property type="entry name" value="ACP-like_sf"/>
</dbReference>
<dbReference type="PANTHER" id="PTHR43775:SF37">
    <property type="entry name" value="SI:DKEY-61P9.11"/>
    <property type="match status" value="1"/>
</dbReference>
<evidence type="ECO:0008006" key="12">
    <source>
        <dbReference type="Google" id="ProtNLM"/>
    </source>
</evidence>
<feature type="compositionally biased region" description="Low complexity" evidence="6">
    <location>
        <begin position="1646"/>
        <end position="1660"/>
    </location>
</feature>
<dbReference type="SMART" id="SM00825">
    <property type="entry name" value="PKS_KS"/>
    <property type="match status" value="1"/>
</dbReference>
<evidence type="ECO:0000256" key="1">
    <source>
        <dbReference type="ARBA" id="ARBA00022450"/>
    </source>
</evidence>
<dbReference type="GO" id="GO:0031177">
    <property type="term" value="F:phosphopantetheine binding"/>
    <property type="evidence" value="ECO:0007669"/>
    <property type="project" value="InterPro"/>
</dbReference>
<reference evidence="10 11" key="1">
    <citation type="journal article" date="2020" name="Genomics">
        <title>Complete, high-quality genomes from long-read metagenomic sequencing of two wolf lichen thalli reveals enigmatic genome architecture.</title>
        <authorList>
            <person name="McKenzie S.K."/>
            <person name="Walston R.F."/>
            <person name="Allen J.L."/>
        </authorList>
    </citation>
    <scope>NUCLEOTIDE SEQUENCE [LARGE SCALE GENOMIC DNA]</scope>
    <source>
        <strain evidence="10">WasteWater2</strain>
    </source>
</reference>
<dbReference type="OrthoDB" id="329835at2759"/>
<keyword evidence="4" id="KW-0677">Repeat</keyword>
<dbReference type="Pfam" id="PF00550">
    <property type="entry name" value="PP-binding"/>
    <property type="match status" value="2"/>
</dbReference>
<feature type="domain" description="PKS/mFAS DH" evidence="9">
    <location>
        <begin position="1332"/>
        <end position="1641"/>
    </location>
</feature>
<feature type="compositionally biased region" description="Low complexity" evidence="6">
    <location>
        <begin position="1692"/>
        <end position="1709"/>
    </location>
</feature>
<feature type="active site" description="Proton donor; for dehydratase activity" evidence="5">
    <location>
        <position position="1554"/>
    </location>
</feature>
<dbReference type="Pfam" id="PF00698">
    <property type="entry name" value="Acyl_transf_1"/>
    <property type="match status" value="1"/>
</dbReference>
<dbReference type="PROSITE" id="PS50075">
    <property type="entry name" value="CARRIER"/>
    <property type="match status" value="2"/>
</dbReference>
<dbReference type="SMART" id="SM00827">
    <property type="entry name" value="PKS_AT"/>
    <property type="match status" value="1"/>
</dbReference>
<feature type="active site" description="Proton acceptor; for dehydratase activity" evidence="5">
    <location>
        <position position="1364"/>
    </location>
</feature>
<dbReference type="GO" id="GO:0006633">
    <property type="term" value="P:fatty acid biosynthetic process"/>
    <property type="evidence" value="ECO:0007669"/>
    <property type="project" value="InterPro"/>
</dbReference>
<dbReference type="Pfam" id="PF22621">
    <property type="entry name" value="CurL-like_PKS_C"/>
    <property type="match status" value="1"/>
</dbReference>
<dbReference type="Pfam" id="PF16073">
    <property type="entry name" value="SAT"/>
    <property type="match status" value="2"/>
</dbReference>
<dbReference type="InterPro" id="IPR009081">
    <property type="entry name" value="PP-bd_ACP"/>
</dbReference>
<dbReference type="GO" id="GO:0004315">
    <property type="term" value="F:3-oxoacyl-[acyl-carrier-protein] synthase activity"/>
    <property type="evidence" value="ECO:0007669"/>
    <property type="project" value="InterPro"/>
</dbReference>
<dbReference type="Gene3D" id="3.30.70.3290">
    <property type="match status" value="1"/>
</dbReference>
<dbReference type="GeneID" id="59291726"/>
<sequence length="2205" mass="240753">MPIVLFSHQVADVRGHLRDIHRSRKSTVLVESFLEKAYDALRQDACTLPREARSQIPVFNSVFDLSERHHNAKVQRREISSALLCISQLAHFFGYFEQHPDQYPVPGDDDLIVGIGLGQLSAAAVSCSKTIVDLVGPAVEAVRLAFQTGAAVGRFSSNSQQTDFAEGHWSMVVDGAAEEIEEELQVLQDQMVKVFGLTILLLNGYYDLLGWHIDATTPCHKSSTIADQLQNIPKSARAYISMVDKNSCNISGPPSRLRQLQQHSKLLEKASSQELSVAGFWHAPHVYGKDQVSEILEPRLSALAEVAPPCRAVLSPSTGELIQDSSSGLQFTRAVDDILRRPVRWNTLQQTIAKHISSKSAAVDSVVSYEIKPDVNSICSTLQAETKKTVEGRDLSSWCSPEANPKPQGRAINSNIAIVGMSGRFPGATDHEMLWKLLEQGRDMHKRVPKDRFDAETHVDPTGKKVNTSHTPYGCFIEEPGLFDPRFFNMSPREATETDPMHRLALVTAYEALEQSGFVLNSTPSTQQDRVGTFYGQTSDDWREVNAAQKIATYFIPGGVRAFAPGRISYYFGFRGPSYSVDTACSSSLAAIQIACTSLRTAECDTAIAGGVNILTAPDIFAGLSRGQFLSPTGSCKTWDSKADGYCRADGVGSVILKREEDAINDKDNILGVILATATNHSADAISITHPHAGNQSYLYESVLHTAGIDPLDVSYVEMHGTGTQAGDNTEIKSVTDVFAPDNGSRGRDRDQALHIGAVKSNVGHGEAAAGITALIKVLMMLQKNAIPPHVGIKNTLNPAFPNLESRNVRIPFQKTPWRRIGEKPRIAFLNNFSAAGGNTAMVLSDPPQRVLSSQVDPRSMLPFVVSSKSISSLQSNIQQLISYTQGASEESLASLSYTLTSRRIHHNYRVGVAASDLETLRNSLNKEATKGNFTPISSKAPPVAFVFTGQGAFYASLGRDLFELSTVFRSEIMHLNELAMTQEFPSFLPAIEGSVDQEHQLSNLVIQLALVSVQIALVRLWQSWGIKPSVVLGHSLGEYSALYAAGVLSKHDVIHLVGHRAKLLQEKCTAGTHCMLAVKASVAKIRTATNGLPFEIACLNAPNDTVLCASVDEINSISQVLNRAGHKCLVMDLPYAFHSAQIEPVLEDFESVAGGATFSKPRIPVISTLLGEVVETEGVFNPAYLCRQAREPVDFAEAVRSATDSGTLNPKTVFVEIGPHPICSNMVKASLDNNPLTVASLHKAESPWMTLSKSLCSLHCTGLEIDWREFHGDFEACHELLNLPVYKFDNKNYWIDYVNDWCLHKTESRDATPTIPEPLKEISKLSTSSVHRVVSQEFDGDVGKVVIQSELSEPALRAAILGHLVNGAGLCPSTIYADIAFTLGDYIYKGLRPDATDFNMNCGNVEVIKPLIVKDGPIKSQILQVTITANLSKNLANLRYATVNAQGVETVTHATSRITYEDGAEWVAGWDSKRYLIEGRIETLRDRLASNKADQISRGLAYKLFSALVQYDEKYQGMEEVILDSKNFEATSRVRFQTQEKDGTFFLSPFWIDSLCHLSGFILNGSDAVDSKNFVYISHGWKSFRIARPLSRTKTYNSYVKMQASPNNVMSGDVYIFEGNTIIGVVGGLKFQRIPRPILNTFLPPASSASSQPKKSNQPLEHSATPTKAVKDVPTRSPKVASQEKPKQAKPISTLAPSPAPTASPSSGTIVSQVLGIISEESELPMSELLDECVFGDLGIDSLLSLQICGKIRETLDIDIQSSVFVECETVGELRTYLQRFEEEGEGSIATPSTCLSDDDEEEEEDHDSDGSASTAPSTRSKSSKSGAPQKSISTERSSRKETMLLFRTTIAEQMGIALEEVVGSNDLLSLGIDSLMSICILGIMREETDLELPSDLFIDHPSIDDIEAFLGFKEPEAPVAAKPSKRQKHAAATATSPLPAILSPRAVSILMQGKPKTAEKTLFLFPDGSGSATSYASIPAIGPRVAVYGLNSPFMTSPADFTNGIVGIASMFLAEVRRRQPHGPYHLGGWSAGGIIAYEVVQQLLADGERVESMVFFDSPCPIKLEALPSRLHAFLADVGLLGGEGMEPPEWLLPHFEATIQALADYKPVPIGDKTLAPRTLAIWARRGVCGNPGDPRPETWDDDPKSMKWLLENRTDFGTNGWDALLGRDAMEMESVDGNHFSLMKDGKHLRQLASFLRDFL</sequence>
<evidence type="ECO:0000256" key="3">
    <source>
        <dbReference type="ARBA" id="ARBA00022679"/>
    </source>
</evidence>
<keyword evidence="3" id="KW-0808">Transferase</keyword>
<dbReference type="FunFam" id="3.10.129.110:FF:000001">
    <property type="entry name" value="Sterigmatocystin biosynthesis polyketide synthase"/>
    <property type="match status" value="1"/>
</dbReference>
<evidence type="ECO:0000259" key="7">
    <source>
        <dbReference type="PROSITE" id="PS50075"/>
    </source>
</evidence>
<dbReference type="PROSITE" id="PS52004">
    <property type="entry name" value="KS3_2"/>
    <property type="match status" value="1"/>
</dbReference>
<dbReference type="GO" id="GO:0004312">
    <property type="term" value="F:fatty acid synthase activity"/>
    <property type="evidence" value="ECO:0007669"/>
    <property type="project" value="TreeGrafter"/>
</dbReference>
<organism evidence="10 11">
    <name type="scientific">Letharia columbiana</name>
    <dbReference type="NCBI Taxonomy" id="112416"/>
    <lineage>
        <taxon>Eukaryota</taxon>
        <taxon>Fungi</taxon>
        <taxon>Dikarya</taxon>
        <taxon>Ascomycota</taxon>
        <taxon>Pezizomycotina</taxon>
        <taxon>Lecanoromycetes</taxon>
        <taxon>OSLEUM clade</taxon>
        <taxon>Lecanoromycetidae</taxon>
        <taxon>Lecanorales</taxon>
        <taxon>Lecanorineae</taxon>
        <taxon>Parmeliaceae</taxon>
        <taxon>Letharia</taxon>
    </lineage>
</organism>
<dbReference type="PROSITE" id="PS00606">
    <property type="entry name" value="KS3_1"/>
    <property type="match status" value="1"/>
</dbReference>
<dbReference type="InterPro" id="IPR030918">
    <property type="entry name" value="PT_fungal_PKS"/>
</dbReference>
<dbReference type="GO" id="GO:0044550">
    <property type="term" value="P:secondary metabolite biosynthetic process"/>
    <property type="evidence" value="ECO:0007669"/>
    <property type="project" value="UniProtKB-ARBA"/>
</dbReference>
<evidence type="ECO:0000256" key="4">
    <source>
        <dbReference type="ARBA" id="ARBA00022737"/>
    </source>
</evidence>
<dbReference type="InterPro" id="IPR006162">
    <property type="entry name" value="Ppantetheine_attach_site"/>
</dbReference>
<evidence type="ECO:0000256" key="5">
    <source>
        <dbReference type="PROSITE-ProRule" id="PRU01363"/>
    </source>
</evidence>
<dbReference type="InterPro" id="IPR001031">
    <property type="entry name" value="Thioesterase"/>
</dbReference>
<dbReference type="Gene3D" id="3.10.129.110">
    <property type="entry name" value="Polyketide synthase dehydratase"/>
    <property type="match status" value="1"/>
</dbReference>
<dbReference type="CDD" id="cd00833">
    <property type="entry name" value="PKS"/>
    <property type="match status" value="1"/>
</dbReference>
<name>A0A8H6FNF9_9LECA</name>
<dbReference type="SUPFAM" id="SSF47336">
    <property type="entry name" value="ACP-like"/>
    <property type="match status" value="2"/>
</dbReference>
<dbReference type="InterPro" id="IPR050091">
    <property type="entry name" value="PKS_NRPS_Biosynth_Enz"/>
</dbReference>
<comment type="caution">
    <text evidence="10">The sequence shown here is derived from an EMBL/GenBank/DDBJ whole genome shotgun (WGS) entry which is preliminary data.</text>
</comment>
<dbReference type="InterPro" id="IPR014043">
    <property type="entry name" value="Acyl_transferase_dom"/>
</dbReference>
<dbReference type="InterPro" id="IPR020841">
    <property type="entry name" value="PKS_Beta-ketoAc_synthase_dom"/>
</dbReference>
<feature type="compositionally biased region" description="Acidic residues" evidence="6">
    <location>
        <begin position="1798"/>
        <end position="1809"/>
    </location>
</feature>
<proteinExistence type="predicted"/>
<dbReference type="Proteomes" id="UP000578531">
    <property type="component" value="Unassembled WGS sequence"/>
</dbReference>
<dbReference type="InterPro" id="IPR014031">
    <property type="entry name" value="Ketoacyl_synth_C"/>
</dbReference>
<dbReference type="FunFam" id="3.40.50.1820:FF:000116">
    <property type="entry name" value="Sterigmatocystin biosynthesis polyketide synthase"/>
    <property type="match status" value="1"/>
</dbReference>
<dbReference type="InterPro" id="IPR014030">
    <property type="entry name" value="Ketoacyl_synth_N"/>
</dbReference>
<feature type="region of interest" description="Disordered" evidence="6">
    <location>
        <begin position="1784"/>
        <end position="1840"/>
    </location>
</feature>
<feature type="domain" description="Carrier" evidence="7">
    <location>
        <begin position="1702"/>
        <end position="1783"/>
    </location>
</feature>
<dbReference type="InterPro" id="IPR029058">
    <property type="entry name" value="AB_hydrolase_fold"/>
</dbReference>
<feature type="compositionally biased region" description="Polar residues" evidence="6">
    <location>
        <begin position="1812"/>
        <end position="1837"/>
    </location>
</feature>
<protein>
    <recommendedName>
        <fullName evidence="12">Polyketide synthase</fullName>
    </recommendedName>
</protein>
<dbReference type="InterPro" id="IPR016039">
    <property type="entry name" value="Thiolase-like"/>
</dbReference>
<evidence type="ECO:0000313" key="11">
    <source>
        <dbReference type="Proteomes" id="UP000578531"/>
    </source>
</evidence>
<dbReference type="InterPro" id="IPR016035">
    <property type="entry name" value="Acyl_Trfase/lysoPLipase"/>
</dbReference>
<dbReference type="Gene3D" id="3.40.50.1820">
    <property type="entry name" value="alpha/beta hydrolase"/>
    <property type="match status" value="1"/>
</dbReference>
<dbReference type="Gene3D" id="3.40.47.10">
    <property type="match status" value="1"/>
</dbReference>
<feature type="region of interest" description="N-terminal hotdog fold" evidence="5">
    <location>
        <begin position="1332"/>
        <end position="1466"/>
    </location>
</feature>
<dbReference type="InterPro" id="IPR001227">
    <property type="entry name" value="Ac_transferase_dom_sf"/>
</dbReference>
<dbReference type="SMART" id="SM00824">
    <property type="entry name" value="PKS_TE"/>
    <property type="match status" value="1"/>
</dbReference>